<name>K0S416_THAOC</name>
<reference evidence="2 3" key="1">
    <citation type="journal article" date="2012" name="Genome Biol.">
        <title>Genome and low-iron response of an oceanic diatom adapted to chronic iron limitation.</title>
        <authorList>
            <person name="Lommer M."/>
            <person name="Specht M."/>
            <person name="Roy A.S."/>
            <person name="Kraemer L."/>
            <person name="Andreson R."/>
            <person name="Gutowska M.A."/>
            <person name="Wolf J."/>
            <person name="Bergner S.V."/>
            <person name="Schilhabel M.B."/>
            <person name="Klostermeier U.C."/>
            <person name="Beiko R.G."/>
            <person name="Rosenstiel P."/>
            <person name="Hippler M."/>
            <person name="Laroche J."/>
        </authorList>
    </citation>
    <scope>NUCLEOTIDE SEQUENCE [LARGE SCALE GENOMIC DNA]</scope>
    <source>
        <strain evidence="2 3">CCMP1005</strain>
    </source>
</reference>
<evidence type="ECO:0000256" key="1">
    <source>
        <dbReference type="SAM" id="MobiDB-lite"/>
    </source>
</evidence>
<feature type="region of interest" description="Disordered" evidence="1">
    <location>
        <begin position="1"/>
        <end position="116"/>
    </location>
</feature>
<evidence type="ECO:0000313" key="3">
    <source>
        <dbReference type="Proteomes" id="UP000266841"/>
    </source>
</evidence>
<feature type="compositionally biased region" description="Low complexity" evidence="1">
    <location>
        <begin position="27"/>
        <end position="40"/>
    </location>
</feature>
<organism evidence="2 3">
    <name type="scientific">Thalassiosira oceanica</name>
    <name type="common">Marine diatom</name>
    <dbReference type="NCBI Taxonomy" id="159749"/>
    <lineage>
        <taxon>Eukaryota</taxon>
        <taxon>Sar</taxon>
        <taxon>Stramenopiles</taxon>
        <taxon>Ochrophyta</taxon>
        <taxon>Bacillariophyta</taxon>
        <taxon>Coscinodiscophyceae</taxon>
        <taxon>Thalassiosirophycidae</taxon>
        <taxon>Thalassiosirales</taxon>
        <taxon>Thalassiosiraceae</taxon>
        <taxon>Thalassiosira</taxon>
    </lineage>
</organism>
<keyword evidence="3" id="KW-1185">Reference proteome</keyword>
<protein>
    <submittedName>
        <fullName evidence="2">Uncharacterized protein</fullName>
    </submittedName>
</protein>
<feature type="compositionally biased region" description="Pro residues" evidence="1">
    <location>
        <begin position="1"/>
        <end position="17"/>
    </location>
</feature>
<dbReference type="Proteomes" id="UP000266841">
    <property type="component" value="Unassembled WGS sequence"/>
</dbReference>
<feature type="non-terminal residue" evidence="2">
    <location>
        <position position="355"/>
    </location>
</feature>
<sequence length="355" mass="37698">MPRILPPPPPPPPPPGDNPRGANEGESLPSSRGFLSLSGPSGSGGGSEGVLEPMQVDGYDSSDLLQDADGVDPSNPFQERMSTRDPPPHASALKTPSGPRTRGRGRVRDTPLPDPAGGSALVALFKVEDGGDGLCLGKVGHNSGKACVSDRPGSCPSAHQNKKIPEAIQAAIRMGEGPSFFVRAVDNGRTRSPCILYTQRIEDKFVSRELETTFAPPQHWAVLVNAIKNAATDEDRHVLVRTFVEEWDDLEEKPTGSPVKRAKTADISDTDQRAQEVDEQINAAKDTAAQSLLDQAMMQARLFDLKEAVEAAESKTQEALEASSRAEGIADDARVRAVQADSLAGEVSAGLNDTN</sequence>
<dbReference type="EMBL" id="AGNL01021726">
    <property type="protein sequence ID" value="EJK60025.1"/>
    <property type="molecule type" value="Genomic_DNA"/>
</dbReference>
<gene>
    <name evidence="2" type="ORF">THAOC_19693</name>
</gene>
<evidence type="ECO:0000313" key="2">
    <source>
        <dbReference type="EMBL" id="EJK60025.1"/>
    </source>
</evidence>
<feature type="compositionally biased region" description="Basic and acidic residues" evidence="1">
    <location>
        <begin position="263"/>
        <end position="272"/>
    </location>
</feature>
<accession>K0S416</accession>
<comment type="caution">
    <text evidence="2">The sequence shown here is derived from an EMBL/GenBank/DDBJ whole genome shotgun (WGS) entry which is preliminary data.</text>
</comment>
<dbReference type="AlphaFoldDB" id="K0S416"/>
<proteinExistence type="predicted"/>
<feature type="region of interest" description="Disordered" evidence="1">
    <location>
        <begin position="252"/>
        <end position="272"/>
    </location>
</feature>
<dbReference type="SUPFAM" id="SSF101447">
    <property type="entry name" value="Formin homology 2 domain (FH2 domain)"/>
    <property type="match status" value="1"/>
</dbReference>